<dbReference type="GO" id="GO:0005737">
    <property type="term" value="C:cytoplasm"/>
    <property type="evidence" value="ECO:0007669"/>
    <property type="project" value="TreeGrafter"/>
</dbReference>
<feature type="compositionally biased region" description="Basic residues" evidence="9">
    <location>
        <begin position="156"/>
        <end position="165"/>
    </location>
</feature>
<dbReference type="EMBL" id="CDSF01000106">
    <property type="protein sequence ID" value="CEP00989.1"/>
    <property type="molecule type" value="Genomic_DNA"/>
</dbReference>
<comment type="subcellular location">
    <subcellularLocation>
        <location evidence="1">Nucleus</location>
    </subcellularLocation>
</comment>
<keyword evidence="7" id="KW-0539">Nucleus</keyword>
<dbReference type="Pfam" id="PF14608">
    <property type="entry name" value="zf-CCCH_2"/>
    <property type="match status" value="4"/>
</dbReference>
<evidence type="ECO:0000259" key="10">
    <source>
        <dbReference type="PROSITE" id="PS50103"/>
    </source>
</evidence>
<feature type="compositionally biased region" description="Low complexity" evidence="9">
    <location>
        <begin position="226"/>
        <end position="236"/>
    </location>
</feature>
<keyword evidence="12" id="KW-0496">Mitochondrion</keyword>
<protein>
    <recommendedName>
        <fullName evidence="10">C3H1-type domain-containing protein</fullName>
    </recommendedName>
</protein>
<dbReference type="InterPro" id="IPR040366">
    <property type="entry name" value="Nab2/ZC3H14"/>
</dbReference>
<accession>A0A0G4J0V0</accession>
<dbReference type="GO" id="GO:0043488">
    <property type="term" value="P:regulation of mRNA stability"/>
    <property type="evidence" value="ECO:0007669"/>
    <property type="project" value="InterPro"/>
</dbReference>
<evidence type="ECO:0000256" key="8">
    <source>
        <dbReference type="PROSITE-ProRule" id="PRU00723"/>
    </source>
</evidence>
<keyword evidence="6 8" id="KW-0862">Zinc</keyword>
<evidence type="ECO:0000256" key="3">
    <source>
        <dbReference type="ARBA" id="ARBA00022723"/>
    </source>
</evidence>
<comment type="similarity">
    <text evidence="2">Belongs to the ZC3H14 family.</text>
</comment>
<evidence type="ECO:0000313" key="14">
    <source>
        <dbReference type="Proteomes" id="UP000290189"/>
    </source>
</evidence>
<dbReference type="AlphaFoldDB" id="A0A0G4J0V0"/>
<geneLocation type="mitochondrion" evidence="12"/>
<feature type="domain" description="C3H1-type" evidence="10">
    <location>
        <begin position="259"/>
        <end position="284"/>
    </location>
</feature>
<reference evidence="11 13" key="1">
    <citation type="submission" date="2015-02" db="EMBL/GenBank/DDBJ databases">
        <authorList>
            <person name="Chooi Y.-H."/>
        </authorList>
    </citation>
    <scope>NUCLEOTIDE SEQUENCE [LARGE SCALE GENOMIC DNA]</scope>
    <source>
        <strain evidence="11">E3</strain>
    </source>
</reference>
<feature type="compositionally biased region" description="Acidic residues" evidence="9">
    <location>
        <begin position="364"/>
        <end position="373"/>
    </location>
</feature>
<evidence type="ECO:0000256" key="4">
    <source>
        <dbReference type="ARBA" id="ARBA00022737"/>
    </source>
</evidence>
<feature type="region of interest" description="Disordered" evidence="9">
    <location>
        <begin position="112"/>
        <end position="238"/>
    </location>
</feature>
<evidence type="ECO:0000313" key="12">
    <source>
        <dbReference type="EMBL" id="SPQ95298.1"/>
    </source>
</evidence>
<keyword evidence="3 8" id="KW-0479">Metal-binding</keyword>
<dbReference type="SMART" id="SM00356">
    <property type="entry name" value="ZnF_C3H1"/>
    <property type="match status" value="3"/>
</dbReference>
<feature type="compositionally biased region" description="Low complexity" evidence="9">
    <location>
        <begin position="198"/>
        <end position="218"/>
    </location>
</feature>
<dbReference type="PANTHER" id="PTHR14738:SF29">
    <property type="entry name" value="ZINC FINGER CCCH DOMAIN-CONTAINING PROTEIN 14"/>
    <property type="match status" value="1"/>
</dbReference>
<evidence type="ECO:0000256" key="6">
    <source>
        <dbReference type="ARBA" id="ARBA00022833"/>
    </source>
</evidence>
<proteinExistence type="inferred from homology"/>
<gene>
    <name evidence="11" type="ORF">PBRA_008301</name>
    <name evidence="12" type="ORF">PLBR_LOCUS2513</name>
</gene>
<dbReference type="Proteomes" id="UP000290189">
    <property type="component" value="Unassembled WGS sequence"/>
</dbReference>
<dbReference type="GO" id="GO:0008143">
    <property type="term" value="F:poly(A) binding"/>
    <property type="evidence" value="ECO:0007669"/>
    <property type="project" value="InterPro"/>
</dbReference>
<reference evidence="12 14" key="2">
    <citation type="submission" date="2018-03" db="EMBL/GenBank/DDBJ databases">
        <authorList>
            <person name="Fogelqvist J."/>
        </authorList>
    </citation>
    <scope>NUCLEOTIDE SEQUENCE [LARGE SCALE GENOMIC DNA]</scope>
</reference>
<evidence type="ECO:0000256" key="1">
    <source>
        <dbReference type="ARBA" id="ARBA00004123"/>
    </source>
</evidence>
<dbReference type="InterPro" id="IPR000571">
    <property type="entry name" value="Znf_CCCH"/>
</dbReference>
<evidence type="ECO:0000256" key="7">
    <source>
        <dbReference type="ARBA" id="ARBA00023242"/>
    </source>
</evidence>
<evidence type="ECO:0000313" key="11">
    <source>
        <dbReference type="EMBL" id="CEP00989.1"/>
    </source>
</evidence>
<evidence type="ECO:0000313" key="13">
    <source>
        <dbReference type="Proteomes" id="UP000039324"/>
    </source>
</evidence>
<dbReference type="GO" id="GO:0008270">
    <property type="term" value="F:zinc ion binding"/>
    <property type="evidence" value="ECO:0007669"/>
    <property type="project" value="UniProtKB-KW"/>
</dbReference>
<evidence type="ECO:0000256" key="9">
    <source>
        <dbReference type="SAM" id="MobiDB-lite"/>
    </source>
</evidence>
<feature type="region of interest" description="Disordered" evidence="9">
    <location>
        <begin position="363"/>
        <end position="394"/>
    </location>
</feature>
<dbReference type="Proteomes" id="UP000039324">
    <property type="component" value="Unassembled WGS sequence"/>
</dbReference>
<sequence>MDGDDADGSSFAPGQLTDAIRRRVMDGFRDQLPPSSFDQNSFIEFIMLLVTNGRTRAQIEKEMAPFVGGAARTLVVWLFDELRSAVDNDNETAPALKRKLSSVVVAPVAADPPNATTTAATRRPAPARLLADALKPTSSSRRAPVTKRKASPEPAHHRRTAKRARSPSPKRGAGPRRIDARSESFVVTIKNDRVMQAGGATTTTPAREPETVSGNGPASGPPTGPAPSNASRPAARSTKKPIRCAFWPACEKGEACPFTHPSEPCKFWPRCSFGKSCLYLHNQPLPPGTTTATTTQVPCKFGAACKRPTCRFSHPSRAAAGAGADGPAKPCRFDPKCTKITCAFAHPKRDANGYFDERMQVDHDVEESEEEHDEITLVLSNSLPQTPPRVDTVQ</sequence>
<keyword evidence="5 8" id="KW-0863">Zinc-finger</keyword>
<feature type="compositionally biased region" description="Low complexity" evidence="9">
    <location>
        <begin position="112"/>
        <end position="134"/>
    </location>
</feature>
<name>A0A0G4J0V0_PLABS</name>
<keyword evidence="13" id="KW-1185">Reference proteome</keyword>
<evidence type="ECO:0000256" key="2">
    <source>
        <dbReference type="ARBA" id="ARBA00008423"/>
    </source>
</evidence>
<dbReference type="EMBL" id="OVEO01000004">
    <property type="protein sequence ID" value="SPQ95298.1"/>
    <property type="molecule type" value="Genomic_DNA"/>
</dbReference>
<keyword evidence="4" id="KW-0677">Repeat</keyword>
<organism evidence="11 13">
    <name type="scientific">Plasmodiophora brassicae</name>
    <name type="common">Clubroot disease agent</name>
    <dbReference type="NCBI Taxonomy" id="37360"/>
    <lineage>
        <taxon>Eukaryota</taxon>
        <taxon>Sar</taxon>
        <taxon>Rhizaria</taxon>
        <taxon>Endomyxa</taxon>
        <taxon>Phytomyxea</taxon>
        <taxon>Plasmodiophorida</taxon>
        <taxon>Plasmodiophoridae</taxon>
        <taxon>Plasmodiophora</taxon>
    </lineage>
</organism>
<dbReference type="Gene3D" id="4.10.1000.40">
    <property type="match status" value="2"/>
</dbReference>
<dbReference type="STRING" id="37360.A0A0G4J0V0"/>
<dbReference type="OrthoDB" id="438553at2759"/>
<dbReference type="PANTHER" id="PTHR14738">
    <property type="entry name" value="ZINC FINGER CCCH DOMAIN-CONTAINING PROTEIN 14"/>
    <property type="match status" value="1"/>
</dbReference>
<dbReference type="PROSITE" id="PS50103">
    <property type="entry name" value="ZF_C3H1"/>
    <property type="match status" value="1"/>
</dbReference>
<evidence type="ECO:0000256" key="5">
    <source>
        <dbReference type="ARBA" id="ARBA00022771"/>
    </source>
</evidence>
<dbReference type="GO" id="GO:0005634">
    <property type="term" value="C:nucleus"/>
    <property type="evidence" value="ECO:0007669"/>
    <property type="project" value="UniProtKB-SubCell"/>
</dbReference>
<feature type="zinc finger region" description="C3H1-type" evidence="8">
    <location>
        <begin position="259"/>
        <end position="284"/>
    </location>
</feature>